<dbReference type="STRING" id="356660.SAMN05444336_10295"/>
<evidence type="ECO:0000313" key="11">
    <source>
        <dbReference type="Proteomes" id="UP000199118"/>
    </source>
</evidence>
<feature type="transmembrane region" description="Helical" evidence="9">
    <location>
        <begin position="164"/>
        <end position="183"/>
    </location>
</feature>
<evidence type="ECO:0000256" key="4">
    <source>
        <dbReference type="ARBA" id="ARBA00022692"/>
    </source>
</evidence>
<organism evidence="10 11">
    <name type="scientific">Albimonas donghaensis</name>
    <dbReference type="NCBI Taxonomy" id="356660"/>
    <lineage>
        <taxon>Bacteria</taxon>
        <taxon>Pseudomonadati</taxon>
        <taxon>Pseudomonadota</taxon>
        <taxon>Alphaproteobacteria</taxon>
        <taxon>Rhodobacterales</taxon>
        <taxon>Paracoccaceae</taxon>
        <taxon>Albimonas</taxon>
    </lineage>
</organism>
<name>A0A1H2VJQ6_9RHOB</name>
<feature type="transmembrane region" description="Helical" evidence="9">
    <location>
        <begin position="106"/>
        <end position="125"/>
    </location>
</feature>
<evidence type="ECO:0000256" key="5">
    <source>
        <dbReference type="ARBA" id="ARBA00022970"/>
    </source>
</evidence>
<sequence>MDFGPYLVFASLEGAVLAATLSLTALGLSLVFGVMRVVNVAHGEFFMLGAVAAWFVSALGGEALGLPAWAGFAAALVLAPAAVGALAWAADRAILARVGYDPERTIVATIGLLYILQQLTLMGYGPEARPVEPPFNARIALPWPEWGADGFAWTWPWGFGTTSYKLFVIVAAAALLMAVWAVLSRSRFGLIMRATQYDRETAQAFGIPVGKVYAWTFALGAALAAAAAVLIVPIQQAHYLMGGDPLLLSFIVVIIGGLGSLRGTVLAALLIGMSDGVISVFFSPTLAKILATLLVALVLVFRPQGLFGAKTA</sequence>
<keyword evidence="4 9" id="KW-0812">Transmembrane</keyword>
<feature type="transmembrane region" description="Helical" evidence="9">
    <location>
        <begin position="212"/>
        <end position="234"/>
    </location>
</feature>
<comment type="similarity">
    <text evidence="8">Belongs to the binding-protein-dependent transport system permease family. LivHM subfamily.</text>
</comment>
<feature type="transmembrane region" description="Helical" evidence="9">
    <location>
        <begin position="246"/>
        <end position="271"/>
    </location>
</feature>
<keyword evidence="3" id="KW-1003">Cell membrane</keyword>
<feature type="transmembrane region" description="Helical" evidence="9">
    <location>
        <begin position="6"/>
        <end position="33"/>
    </location>
</feature>
<keyword evidence="7 9" id="KW-0472">Membrane</keyword>
<dbReference type="GO" id="GO:0005886">
    <property type="term" value="C:plasma membrane"/>
    <property type="evidence" value="ECO:0007669"/>
    <property type="project" value="UniProtKB-SubCell"/>
</dbReference>
<reference evidence="10 11" key="1">
    <citation type="submission" date="2016-10" db="EMBL/GenBank/DDBJ databases">
        <authorList>
            <person name="de Groot N.N."/>
        </authorList>
    </citation>
    <scope>NUCLEOTIDE SEQUENCE [LARGE SCALE GENOMIC DNA]</scope>
    <source>
        <strain evidence="10 11">DSM 17890</strain>
    </source>
</reference>
<dbReference type="PANTHER" id="PTHR11795:SF442">
    <property type="entry name" value="ABC TRANSPORTER ATP-BINDING PROTEIN"/>
    <property type="match status" value="1"/>
</dbReference>
<evidence type="ECO:0000256" key="6">
    <source>
        <dbReference type="ARBA" id="ARBA00022989"/>
    </source>
</evidence>
<evidence type="ECO:0000313" key="10">
    <source>
        <dbReference type="EMBL" id="SDW68635.1"/>
    </source>
</evidence>
<evidence type="ECO:0000256" key="2">
    <source>
        <dbReference type="ARBA" id="ARBA00022448"/>
    </source>
</evidence>
<feature type="transmembrane region" description="Helical" evidence="9">
    <location>
        <begin position="72"/>
        <end position="94"/>
    </location>
</feature>
<dbReference type="OrthoDB" id="9807115at2"/>
<keyword evidence="5" id="KW-0029">Amino-acid transport</keyword>
<gene>
    <name evidence="10" type="ORF">SAMN05444336_10295</name>
</gene>
<keyword evidence="6 9" id="KW-1133">Transmembrane helix</keyword>
<dbReference type="EMBL" id="FNMZ01000002">
    <property type="protein sequence ID" value="SDW68635.1"/>
    <property type="molecule type" value="Genomic_DNA"/>
</dbReference>
<dbReference type="Pfam" id="PF02653">
    <property type="entry name" value="BPD_transp_2"/>
    <property type="match status" value="1"/>
</dbReference>
<proteinExistence type="inferred from homology"/>
<dbReference type="CDD" id="cd06582">
    <property type="entry name" value="TM_PBP1_LivH_like"/>
    <property type="match status" value="1"/>
</dbReference>
<dbReference type="AlphaFoldDB" id="A0A1H2VJQ6"/>
<accession>A0A1H2VJQ6</accession>
<dbReference type="RefSeq" id="WP_092680379.1">
    <property type="nucleotide sequence ID" value="NZ_FNMZ01000002.1"/>
</dbReference>
<dbReference type="GO" id="GO:0006865">
    <property type="term" value="P:amino acid transport"/>
    <property type="evidence" value="ECO:0007669"/>
    <property type="project" value="UniProtKB-KW"/>
</dbReference>
<evidence type="ECO:0000256" key="3">
    <source>
        <dbReference type="ARBA" id="ARBA00022475"/>
    </source>
</evidence>
<evidence type="ECO:0000256" key="8">
    <source>
        <dbReference type="ARBA" id="ARBA00037998"/>
    </source>
</evidence>
<evidence type="ECO:0000256" key="1">
    <source>
        <dbReference type="ARBA" id="ARBA00004651"/>
    </source>
</evidence>
<evidence type="ECO:0000256" key="7">
    <source>
        <dbReference type="ARBA" id="ARBA00023136"/>
    </source>
</evidence>
<evidence type="ECO:0000256" key="9">
    <source>
        <dbReference type="SAM" id="Phobius"/>
    </source>
</evidence>
<keyword evidence="2" id="KW-0813">Transport</keyword>
<feature type="transmembrane region" description="Helical" evidence="9">
    <location>
        <begin position="278"/>
        <end position="301"/>
    </location>
</feature>
<dbReference type="PANTHER" id="PTHR11795">
    <property type="entry name" value="BRANCHED-CHAIN AMINO ACID TRANSPORT SYSTEM PERMEASE PROTEIN LIVH"/>
    <property type="match status" value="1"/>
</dbReference>
<feature type="transmembrane region" description="Helical" evidence="9">
    <location>
        <begin position="45"/>
        <end position="66"/>
    </location>
</feature>
<dbReference type="Proteomes" id="UP000199118">
    <property type="component" value="Unassembled WGS sequence"/>
</dbReference>
<dbReference type="InterPro" id="IPR001851">
    <property type="entry name" value="ABC_transp_permease"/>
</dbReference>
<protein>
    <submittedName>
        <fullName evidence="10">Amino acid/amide ABC transporter membrane protein 1, HAAT family</fullName>
    </submittedName>
</protein>
<comment type="subcellular location">
    <subcellularLocation>
        <location evidence="1">Cell membrane</location>
        <topology evidence="1">Multi-pass membrane protein</topology>
    </subcellularLocation>
</comment>
<dbReference type="GO" id="GO:0022857">
    <property type="term" value="F:transmembrane transporter activity"/>
    <property type="evidence" value="ECO:0007669"/>
    <property type="project" value="InterPro"/>
</dbReference>
<dbReference type="InterPro" id="IPR052157">
    <property type="entry name" value="BCAA_transport_permease"/>
</dbReference>
<keyword evidence="11" id="KW-1185">Reference proteome</keyword>